<keyword evidence="2" id="KW-1185">Reference proteome</keyword>
<name>A0A830HAL4_9CHLO</name>
<protein>
    <recommendedName>
        <fullName evidence="3">Diacylglycerol O-acyltransferase</fullName>
    </recommendedName>
</protein>
<reference evidence="1" key="1">
    <citation type="submission" date="2020-10" db="EMBL/GenBank/DDBJ databases">
        <title>Unveiling of a novel bifunctional photoreceptor, Dualchrome1, isolated from a cosmopolitan green alga.</title>
        <authorList>
            <person name="Suzuki S."/>
            <person name="Kawachi M."/>
        </authorList>
    </citation>
    <scope>NUCLEOTIDE SEQUENCE</scope>
    <source>
        <strain evidence="1">NIES 2893</strain>
    </source>
</reference>
<dbReference type="InterPro" id="IPR023213">
    <property type="entry name" value="CAT-like_dom_sf"/>
</dbReference>
<dbReference type="Gene3D" id="3.30.559.10">
    <property type="entry name" value="Chloramphenicol acetyltransferase-like domain"/>
    <property type="match status" value="1"/>
</dbReference>
<sequence>MAVAPDADGAASIPLLEEETSMMAHIGAVTTVTFFTGGPAPVSVLRERVAAVVAANPWLAGRLERGRGEKRMRLTFDATAKTMREGIFNVARPGQYKVQGVSYDALQKVLKGSPAEVKGGVKTVNKDELQTKVTIIPDEGNEWALVVSISHTIVDGYTYYQIYNMLSASAEIKSLSPVRKESFSTGLAAVVGKVERNIYYTASFFLNCVATMLFGSKVKAKCRLVDPAKVEAAKSAAMEDRDSAFVSTNDILTVDWAKATKAQLLEMAINLRNRMPGIDDADAGNYEFVVFYQEEDCLRPGQIRRSLSTPGKYMRCGRDPPRPLRSGFSLVRARYAVITNWATFAQALDVPGCEQRLHLPFLNLGEVPCVGLAIVFRATRTETAVLMLGRRLRETDFLGSVFGGTVDNVVFPE</sequence>
<organism evidence="1 2">
    <name type="scientific">Pycnococcus provasolii</name>
    <dbReference type="NCBI Taxonomy" id="41880"/>
    <lineage>
        <taxon>Eukaryota</taxon>
        <taxon>Viridiplantae</taxon>
        <taxon>Chlorophyta</taxon>
        <taxon>Pseudoscourfieldiophyceae</taxon>
        <taxon>Pseudoscourfieldiales</taxon>
        <taxon>Pycnococcaceae</taxon>
        <taxon>Pycnococcus</taxon>
    </lineage>
</organism>
<evidence type="ECO:0000313" key="2">
    <source>
        <dbReference type="Proteomes" id="UP000660262"/>
    </source>
</evidence>
<dbReference type="Proteomes" id="UP000660262">
    <property type="component" value="Unassembled WGS sequence"/>
</dbReference>
<accession>A0A830HAL4</accession>
<dbReference type="EMBL" id="BNJQ01000002">
    <property type="protein sequence ID" value="GHP02087.1"/>
    <property type="molecule type" value="Genomic_DNA"/>
</dbReference>
<proteinExistence type="predicted"/>
<evidence type="ECO:0000313" key="1">
    <source>
        <dbReference type="EMBL" id="GHP02087.1"/>
    </source>
</evidence>
<comment type="caution">
    <text evidence="1">The sequence shown here is derived from an EMBL/GenBank/DDBJ whole genome shotgun (WGS) entry which is preliminary data.</text>
</comment>
<evidence type="ECO:0008006" key="3">
    <source>
        <dbReference type="Google" id="ProtNLM"/>
    </source>
</evidence>
<gene>
    <name evidence="1" type="ORF">PPROV_000084300</name>
</gene>
<dbReference type="OrthoDB" id="4069699at2759"/>
<dbReference type="AlphaFoldDB" id="A0A830HAL4"/>